<keyword evidence="3" id="KW-1185">Reference proteome</keyword>
<protein>
    <submittedName>
        <fullName evidence="2">Uncharacterized protein</fullName>
    </submittedName>
</protein>
<gene>
    <name evidence="2" type="ORF">PG986_011237</name>
</gene>
<organism evidence="2 3">
    <name type="scientific">Apiospora aurea</name>
    <dbReference type="NCBI Taxonomy" id="335848"/>
    <lineage>
        <taxon>Eukaryota</taxon>
        <taxon>Fungi</taxon>
        <taxon>Dikarya</taxon>
        <taxon>Ascomycota</taxon>
        <taxon>Pezizomycotina</taxon>
        <taxon>Sordariomycetes</taxon>
        <taxon>Xylariomycetidae</taxon>
        <taxon>Amphisphaeriales</taxon>
        <taxon>Apiosporaceae</taxon>
        <taxon>Apiospora</taxon>
    </lineage>
</organism>
<evidence type="ECO:0000313" key="3">
    <source>
        <dbReference type="Proteomes" id="UP001391051"/>
    </source>
</evidence>
<accession>A0ABR1Q501</accession>
<feature type="compositionally biased region" description="Polar residues" evidence="1">
    <location>
        <begin position="1"/>
        <end position="19"/>
    </location>
</feature>
<comment type="caution">
    <text evidence="2">The sequence shown here is derived from an EMBL/GenBank/DDBJ whole genome shotgun (WGS) entry which is preliminary data.</text>
</comment>
<name>A0ABR1Q501_9PEZI</name>
<dbReference type="Proteomes" id="UP001391051">
    <property type="component" value="Unassembled WGS sequence"/>
</dbReference>
<sequence>MASSRKTGTTPITTLSDLQGTGPMGKALGSKSSDETPEKQNEQEKPQIDKKAQRSMNKEHNVNLQGSTIEMDAENTAQGRMMTKSAICVAGNVVKSLIAREITTSGKLTFV</sequence>
<dbReference type="RefSeq" id="XP_066696950.1">
    <property type="nucleotide sequence ID" value="XM_066847459.1"/>
</dbReference>
<feature type="compositionally biased region" description="Basic and acidic residues" evidence="1">
    <location>
        <begin position="32"/>
        <end position="61"/>
    </location>
</feature>
<reference evidence="2 3" key="1">
    <citation type="submission" date="2023-01" db="EMBL/GenBank/DDBJ databases">
        <title>Analysis of 21 Apiospora genomes using comparative genomics revels a genus with tremendous synthesis potential of carbohydrate active enzymes and secondary metabolites.</title>
        <authorList>
            <person name="Sorensen T."/>
        </authorList>
    </citation>
    <scope>NUCLEOTIDE SEQUENCE [LARGE SCALE GENOMIC DNA]</scope>
    <source>
        <strain evidence="2 3">CBS 24483</strain>
    </source>
</reference>
<evidence type="ECO:0000313" key="2">
    <source>
        <dbReference type="EMBL" id="KAK7946916.1"/>
    </source>
</evidence>
<dbReference type="EMBL" id="JAQQWE010000007">
    <property type="protein sequence ID" value="KAK7946916.1"/>
    <property type="molecule type" value="Genomic_DNA"/>
</dbReference>
<dbReference type="GeneID" id="92080521"/>
<evidence type="ECO:0000256" key="1">
    <source>
        <dbReference type="SAM" id="MobiDB-lite"/>
    </source>
</evidence>
<proteinExistence type="predicted"/>
<feature type="region of interest" description="Disordered" evidence="1">
    <location>
        <begin position="1"/>
        <end position="72"/>
    </location>
</feature>